<evidence type="ECO:0000256" key="9">
    <source>
        <dbReference type="ARBA" id="ARBA00023136"/>
    </source>
</evidence>
<dbReference type="NCBIfam" id="TIGR00933">
    <property type="entry name" value="2a38"/>
    <property type="match status" value="1"/>
</dbReference>
<feature type="transmembrane region" description="Helical" evidence="10">
    <location>
        <begin position="95"/>
        <end position="119"/>
    </location>
</feature>
<evidence type="ECO:0000313" key="11">
    <source>
        <dbReference type="EMBL" id="TDX49084.1"/>
    </source>
</evidence>
<feature type="transmembrane region" description="Helical" evidence="10">
    <location>
        <begin position="179"/>
        <end position="198"/>
    </location>
</feature>
<feature type="transmembrane region" description="Helical" evidence="10">
    <location>
        <begin position="210"/>
        <end position="233"/>
    </location>
</feature>
<dbReference type="EMBL" id="SOEG01000021">
    <property type="protein sequence ID" value="TDX49084.1"/>
    <property type="molecule type" value="Genomic_DNA"/>
</dbReference>
<feature type="transmembrane region" description="Helical" evidence="10">
    <location>
        <begin position="397"/>
        <end position="418"/>
    </location>
</feature>
<evidence type="ECO:0000256" key="7">
    <source>
        <dbReference type="ARBA" id="ARBA00022989"/>
    </source>
</evidence>
<keyword evidence="5 10" id="KW-0812">Transmembrane</keyword>
<keyword evidence="9 10" id="KW-0472">Membrane</keyword>
<dbReference type="STRING" id="926561.GCA_000379025_01170"/>
<dbReference type="Pfam" id="PF02386">
    <property type="entry name" value="TrkH"/>
    <property type="match status" value="1"/>
</dbReference>
<accession>A0A4V3GXT3</accession>
<protein>
    <submittedName>
        <fullName evidence="11">Trk system potassium uptake protein TrkH</fullName>
    </submittedName>
</protein>
<feature type="transmembrane region" description="Helical" evidence="10">
    <location>
        <begin position="146"/>
        <end position="167"/>
    </location>
</feature>
<dbReference type="PANTHER" id="PTHR32024:SF1">
    <property type="entry name" value="KTR SYSTEM POTASSIUM UPTAKE PROTEIN B"/>
    <property type="match status" value="1"/>
</dbReference>
<feature type="transmembrane region" description="Helical" evidence="10">
    <location>
        <begin position="61"/>
        <end position="83"/>
    </location>
</feature>
<comment type="caution">
    <text evidence="11">The sequence shown here is derived from an EMBL/GenBank/DDBJ whole genome shotgun (WGS) entry which is preliminary data.</text>
</comment>
<organism evidence="11 12">
    <name type="scientific">Orenia marismortui</name>
    <dbReference type="NCBI Taxonomy" id="46469"/>
    <lineage>
        <taxon>Bacteria</taxon>
        <taxon>Bacillati</taxon>
        <taxon>Bacillota</taxon>
        <taxon>Clostridia</taxon>
        <taxon>Halanaerobiales</taxon>
        <taxon>Halobacteroidaceae</taxon>
        <taxon>Orenia</taxon>
    </lineage>
</organism>
<comment type="subcellular location">
    <subcellularLocation>
        <location evidence="1">Cell membrane</location>
        <topology evidence="1">Multi-pass membrane protein</topology>
    </subcellularLocation>
</comment>
<evidence type="ECO:0000256" key="3">
    <source>
        <dbReference type="ARBA" id="ARBA00022475"/>
    </source>
</evidence>
<dbReference type="GO" id="GO:0005886">
    <property type="term" value="C:plasma membrane"/>
    <property type="evidence" value="ECO:0007669"/>
    <property type="project" value="UniProtKB-SubCell"/>
</dbReference>
<dbReference type="InterPro" id="IPR004772">
    <property type="entry name" value="TrkH"/>
</dbReference>
<feature type="transmembrane region" description="Helical" evidence="10">
    <location>
        <begin position="245"/>
        <end position="266"/>
    </location>
</feature>
<keyword evidence="4" id="KW-0633">Potassium transport</keyword>
<dbReference type="Proteomes" id="UP000295832">
    <property type="component" value="Unassembled WGS sequence"/>
</dbReference>
<sequence>MYLYPGNIKLCRFIYYLEVNNILSNIKSLTPARFLTIGYLLVISVGTFLLTLPITTVDGRGLNIVDALFTATSATAVTGLIVVDTATYLTTFGQIVVLVLIQIGGFGFMTTSTLFALLLGRKISFRERIIIREELNHFTLSGVIKLARYVIALTLGIEFTGALLLFLKFKNTLPISKAIYFSVFHAISAFCNAGFALFSNSLENFVGNYYVNIIITTLFILGGLGFAVIADLYEKRRFVTLSLNSKLVLLTTIILILIGSSGIFLLESSNQNTFGQLALEDRFISAYFQGVTPRTAGFNTIAIGDLTQGSLFLIIILMFIGASPGSTGGGLKTTTIGVLIVATYSLVIGKDDAELFRRRLSQITVYKALAVTIVSLLVIILATLILTITESFKFIEIFFETVSAYATVGLSTGITGGLSTIGRVLITIIMFTGRVGPLTLAMALGERERSNKVRYPEEKILIG</sequence>
<dbReference type="AlphaFoldDB" id="A0A4V3GXT3"/>
<keyword evidence="7 10" id="KW-1133">Transmembrane helix</keyword>
<evidence type="ECO:0000313" key="12">
    <source>
        <dbReference type="Proteomes" id="UP000295832"/>
    </source>
</evidence>
<dbReference type="InterPro" id="IPR003445">
    <property type="entry name" value="Cat_transpt"/>
</dbReference>
<keyword evidence="2" id="KW-0813">Transport</keyword>
<evidence type="ECO:0000256" key="10">
    <source>
        <dbReference type="SAM" id="Phobius"/>
    </source>
</evidence>
<feature type="transmembrane region" description="Helical" evidence="10">
    <location>
        <begin position="368"/>
        <end position="388"/>
    </location>
</feature>
<keyword evidence="3" id="KW-1003">Cell membrane</keyword>
<keyword evidence="6" id="KW-0630">Potassium</keyword>
<dbReference type="PANTHER" id="PTHR32024">
    <property type="entry name" value="TRK SYSTEM POTASSIUM UPTAKE PROTEIN TRKG-RELATED"/>
    <property type="match status" value="1"/>
</dbReference>
<evidence type="ECO:0000256" key="5">
    <source>
        <dbReference type="ARBA" id="ARBA00022692"/>
    </source>
</evidence>
<name>A0A4V3GXT3_9FIRM</name>
<evidence type="ECO:0000256" key="4">
    <source>
        <dbReference type="ARBA" id="ARBA00022538"/>
    </source>
</evidence>
<keyword evidence="8" id="KW-0406">Ion transport</keyword>
<evidence type="ECO:0000256" key="8">
    <source>
        <dbReference type="ARBA" id="ARBA00023065"/>
    </source>
</evidence>
<evidence type="ECO:0000256" key="6">
    <source>
        <dbReference type="ARBA" id="ARBA00022958"/>
    </source>
</evidence>
<dbReference type="GO" id="GO:0015379">
    <property type="term" value="F:potassium:chloride symporter activity"/>
    <property type="evidence" value="ECO:0007669"/>
    <property type="project" value="InterPro"/>
</dbReference>
<evidence type="ECO:0000256" key="2">
    <source>
        <dbReference type="ARBA" id="ARBA00022448"/>
    </source>
</evidence>
<gene>
    <name evidence="11" type="ORF">C7959_12147</name>
</gene>
<proteinExistence type="predicted"/>
<reference evidence="11 12" key="1">
    <citation type="submission" date="2019-03" db="EMBL/GenBank/DDBJ databases">
        <title>Subsurface microbial communities from deep shales in Ohio and West Virginia, USA.</title>
        <authorList>
            <person name="Wrighton K."/>
        </authorList>
    </citation>
    <scope>NUCLEOTIDE SEQUENCE [LARGE SCALE GENOMIC DNA]</scope>
    <source>
        <strain evidence="11 12">MSL 6dP</strain>
    </source>
</reference>
<evidence type="ECO:0000256" key="1">
    <source>
        <dbReference type="ARBA" id="ARBA00004651"/>
    </source>
</evidence>
<keyword evidence="12" id="KW-1185">Reference proteome</keyword>
<feature type="transmembrane region" description="Helical" evidence="10">
    <location>
        <begin position="34"/>
        <end position="55"/>
    </location>
</feature>
<feature type="transmembrane region" description="Helical" evidence="10">
    <location>
        <begin position="329"/>
        <end position="348"/>
    </location>
</feature>
<feature type="transmembrane region" description="Helical" evidence="10">
    <location>
        <begin position="301"/>
        <end position="322"/>
    </location>
</feature>